<comment type="caution">
    <text evidence="2">The sequence shown here is derived from an EMBL/GenBank/DDBJ whole genome shotgun (WGS) entry which is preliminary data.</text>
</comment>
<organism evidence="2 3">
    <name type="scientific">Gonium pectorale</name>
    <name type="common">Green alga</name>
    <dbReference type="NCBI Taxonomy" id="33097"/>
    <lineage>
        <taxon>Eukaryota</taxon>
        <taxon>Viridiplantae</taxon>
        <taxon>Chlorophyta</taxon>
        <taxon>core chlorophytes</taxon>
        <taxon>Chlorophyceae</taxon>
        <taxon>CS clade</taxon>
        <taxon>Chlamydomonadales</taxon>
        <taxon>Volvocaceae</taxon>
        <taxon>Gonium</taxon>
    </lineage>
</organism>
<name>A0A150G458_GONPE</name>
<feature type="region of interest" description="Disordered" evidence="1">
    <location>
        <begin position="1"/>
        <end position="89"/>
    </location>
</feature>
<feature type="region of interest" description="Disordered" evidence="1">
    <location>
        <begin position="113"/>
        <end position="147"/>
    </location>
</feature>
<dbReference type="Proteomes" id="UP000075714">
    <property type="component" value="Unassembled WGS sequence"/>
</dbReference>
<keyword evidence="3" id="KW-1185">Reference proteome</keyword>
<evidence type="ECO:0000313" key="2">
    <source>
        <dbReference type="EMBL" id="KXZ44652.1"/>
    </source>
</evidence>
<dbReference type="OrthoDB" id="514822at2759"/>
<gene>
    <name evidence="2" type="ORF">GPECTOR_64g146</name>
</gene>
<sequence length="147" mass="15391">MEGLSLLQGAFGEDGESGAPPPGPEPSSLLSELKPAAKEQPAEPTVVNLSRREMAVLRSSLPSPNKHKGKQLAEKMGIKSGPDTSTTQIGNVQFVADAAPADSAQKVRASWRFRSSVGTPTGAGRRIRLRGRRADKGDDASGSEGDE</sequence>
<dbReference type="EMBL" id="LSYV01000065">
    <property type="protein sequence ID" value="KXZ44652.1"/>
    <property type="molecule type" value="Genomic_DNA"/>
</dbReference>
<accession>A0A150G458</accession>
<evidence type="ECO:0000256" key="1">
    <source>
        <dbReference type="SAM" id="MobiDB-lite"/>
    </source>
</evidence>
<evidence type="ECO:0000313" key="3">
    <source>
        <dbReference type="Proteomes" id="UP000075714"/>
    </source>
</evidence>
<dbReference type="AlphaFoldDB" id="A0A150G458"/>
<protein>
    <submittedName>
        <fullName evidence="2">Uncharacterized protein</fullName>
    </submittedName>
</protein>
<reference evidence="3" key="1">
    <citation type="journal article" date="2016" name="Nat. Commun.">
        <title>The Gonium pectorale genome demonstrates co-option of cell cycle regulation during the evolution of multicellularity.</title>
        <authorList>
            <person name="Hanschen E.R."/>
            <person name="Marriage T.N."/>
            <person name="Ferris P.J."/>
            <person name="Hamaji T."/>
            <person name="Toyoda A."/>
            <person name="Fujiyama A."/>
            <person name="Neme R."/>
            <person name="Noguchi H."/>
            <person name="Minakuchi Y."/>
            <person name="Suzuki M."/>
            <person name="Kawai-Toyooka H."/>
            <person name="Smith D.R."/>
            <person name="Sparks H."/>
            <person name="Anderson J."/>
            <person name="Bakaric R."/>
            <person name="Luria V."/>
            <person name="Karger A."/>
            <person name="Kirschner M.W."/>
            <person name="Durand P.M."/>
            <person name="Michod R.E."/>
            <person name="Nozaki H."/>
            <person name="Olson B.J."/>
        </authorList>
    </citation>
    <scope>NUCLEOTIDE SEQUENCE [LARGE SCALE GENOMIC DNA]</scope>
    <source>
        <strain evidence="3">NIES-2863</strain>
    </source>
</reference>
<proteinExistence type="predicted"/>